<dbReference type="InterPro" id="IPR036384">
    <property type="entry name" value="Tus_sf"/>
</dbReference>
<dbReference type="EMBL" id="FNTJ01000003">
    <property type="protein sequence ID" value="SED31381.1"/>
    <property type="molecule type" value="Genomic_DNA"/>
</dbReference>
<evidence type="ECO:0000313" key="5">
    <source>
        <dbReference type="Proteomes" id="UP000198982"/>
    </source>
</evidence>
<evidence type="ECO:0000256" key="3">
    <source>
        <dbReference type="ARBA" id="ARBA00023125"/>
    </source>
</evidence>
<reference evidence="5" key="1">
    <citation type="submission" date="2016-10" db="EMBL/GenBank/DDBJ databases">
        <authorList>
            <person name="Varghese N."/>
            <person name="Submissions S."/>
        </authorList>
    </citation>
    <scope>NUCLEOTIDE SEQUENCE [LARGE SCALE GENOMIC DNA]</scope>
    <source>
        <strain evidence="5">DSM 9751</strain>
    </source>
</reference>
<keyword evidence="2" id="KW-0235">DNA replication</keyword>
<dbReference type="Proteomes" id="UP000198982">
    <property type="component" value="Unassembled WGS sequence"/>
</dbReference>
<dbReference type="AlphaFoldDB" id="A0A1H4ZPM5"/>
<sequence>MSIYLSPAQGHKELVEQLREGLDKLRLLLEQPGCIRVDALFPLPLRKAPSVPKRERISVMTMSDNELRKEAIDALTAMWLRPGQHPKESLRIPGACAISRAAMDQVNACNQIRMEMINLLAPVSTEDRRVMWRAHHNISSYQTLRMIPTLSDPLRIRFYWDIGDSITRYTAGELVELWSQKLIDLQGDVCSSRQCEPDTLNFRLALSIERLSMLPSNEHVAVRRILPPHVRARVQDGGKPYITNASVPFVYELSCLPPSVKPLTDYDPEAPVTPKKRSTRAKLMTEPYIDAMNVFRYLDQSASKGPVVRESTRNTRKRPV</sequence>
<keyword evidence="3" id="KW-0238">DNA-binding</keyword>
<evidence type="ECO:0000313" key="4">
    <source>
        <dbReference type="EMBL" id="SED31381.1"/>
    </source>
</evidence>
<dbReference type="GO" id="GO:0005737">
    <property type="term" value="C:cytoplasm"/>
    <property type="evidence" value="ECO:0007669"/>
    <property type="project" value="InterPro"/>
</dbReference>
<dbReference type="InterPro" id="IPR036381">
    <property type="entry name" value="Tus_dom1"/>
</dbReference>
<gene>
    <name evidence="4" type="ORF">SAMN05216178_6742</name>
</gene>
<dbReference type="Pfam" id="PF05472">
    <property type="entry name" value="Ter"/>
    <property type="match status" value="1"/>
</dbReference>
<proteinExistence type="predicted"/>
<dbReference type="Gene3D" id="3.50.14.10">
    <property type="entry name" value="Replication terminator Tus, domain 1 superfamily/Replication terminator Tus"/>
    <property type="match status" value="1"/>
</dbReference>
<evidence type="ECO:0000256" key="1">
    <source>
        <dbReference type="ARBA" id="ARBA00022490"/>
    </source>
</evidence>
<keyword evidence="5" id="KW-1185">Reference proteome</keyword>
<dbReference type="GO" id="GO:0006274">
    <property type="term" value="P:DNA replication termination"/>
    <property type="evidence" value="ECO:0007669"/>
    <property type="project" value="InterPro"/>
</dbReference>
<dbReference type="GO" id="GO:0003677">
    <property type="term" value="F:DNA binding"/>
    <property type="evidence" value="ECO:0007669"/>
    <property type="project" value="UniProtKB-KW"/>
</dbReference>
<dbReference type="InterPro" id="IPR008865">
    <property type="entry name" value="DNA_replication_term_site-bd"/>
</dbReference>
<organism evidence="4 5">
    <name type="scientific">Pseudomonas saponiphila</name>
    <dbReference type="NCBI Taxonomy" id="556534"/>
    <lineage>
        <taxon>Bacteria</taxon>
        <taxon>Pseudomonadati</taxon>
        <taxon>Pseudomonadota</taxon>
        <taxon>Gammaproteobacteria</taxon>
        <taxon>Pseudomonadales</taxon>
        <taxon>Pseudomonadaceae</taxon>
        <taxon>Pseudomonas</taxon>
    </lineage>
</organism>
<dbReference type="SUPFAM" id="SSF56596">
    <property type="entry name" value="Replication terminator protein (Tus)"/>
    <property type="match status" value="1"/>
</dbReference>
<keyword evidence="1" id="KW-0963">Cytoplasm</keyword>
<dbReference type="RefSeq" id="WP_092320721.1">
    <property type="nucleotide sequence ID" value="NZ_FNTJ01000003.1"/>
</dbReference>
<protein>
    <submittedName>
        <fullName evidence="4">DNA replication terminus site binding protein</fullName>
    </submittedName>
</protein>
<accession>A0A1H4ZPM5</accession>
<name>A0A1H4ZPM5_9PSED</name>
<evidence type="ECO:0000256" key="2">
    <source>
        <dbReference type="ARBA" id="ARBA00022705"/>
    </source>
</evidence>